<feature type="compositionally biased region" description="Polar residues" evidence="1">
    <location>
        <begin position="326"/>
        <end position="344"/>
    </location>
</feature>
<dbReference type="InterPro" id="IPR005312">
    <property type="entry name" value="DUF1759"/>
</dbReference>
<feature type="region of interest" description="Disordered" evidence="1">
    <location>
        <begin position="326"/>
        <end position="349"/>
    </location>
</feature>
<evidence type="ECO:0008006" key="4">
    <source>
        <dbReference type="Google" id="ProtNLM"/>
    </source>
</evidence>
<dbReference type="PANTHER" id="PTHR47331">
    <property type="entry name" value="PHD-TYPE DOMAIN-CONTAINING PROTEIN"/>
    <property type="match status" value="1"/>
</dbReference>
<dbReference type="Proteomes" id="UP001152759">
    <property type="component" value="Chromosome 9"/>
</dbReference>
<evidence type="ECO:0000313" key="3">
    <source>
        <dbReference type="Proteomes" id="UP001152759"/>
    </source>
</evidence>
<dbReference type="EMBL" id="OU963870">
    <property type="protein sequence ID" value="CAH0395657.1"/>
    <property type="molecule type" value="Genomic_DNA"/>
</dbReference>
<dbReference type="InterPro" id="IPR021109">
    <property type="entry name" value="Peptidase_aspartic_dom_sf"/>
</dbReference>
<evidence type="ECO:0000313" key="2">
    <source>
        <dbReference type="EMBL" id="CAH0395657.1"/>
    </source>
</evidence>
<proteinExistence type="predicted"/>
<reference evidence="2" key="1">
    <citation type="submission" date="2021-12" db="EMBL/GenBank/DDBJ databases">
        <authorList>
            <person name="King R."/>
        </authorList>
    </citation>
    <scope>NUCLEOTIDE SEQUENCE</scope>
</reference>
<name>A0A9P0F9W3_BEMTA</name>
<evidence type="ECO:0000256" key="1">
    <source>
        <dbReference type="SAM" id="MobiDB-lite"/>
    </source>
</evidence>
<dbReference type="Gene3D" id="2.40.70.10">
    <property type="entry name" value="Acid Proteases"/>
    <property type="match status" value="1"/>
</dbReference>
<accession>A0A9P0F9W3</accession>
<dbReference type="PANTHER" id="PTHR47331:SF5">
    <property type="entry name" value="RIBONUCLEASE H"/>
    <property type="match status" value="1"/>
</dbReference>
<feature type="region of interest" description="Disordered" evidence="1">
    <location>
        <begin position="234"/>
        <end position="253"/>
    </location>
</feature>
<gene>
    <name evidence="2" type="ORF">BEMITA_LOCUS13821</name>
</gene>
<sequence length="572" mass="64154">MQDAKSEADEKLCSDSYKQKCKAYEDLYYIVAQAVQRCKKAVKSSETAESLRASSEVRLPKIDLKTFDGTRKQWQVFYENFKSLIHDKKSLSGLQKLTYLSSVLKGHAESYVKNVPITEANYAIVWKNLVDHYQDIRALGSDLLDTMLTYPPMQTANTTSLNNLIHSLNDSVEALKNLKFEKLDDFILLNIGLKKLPFHVRRLFENEVKGADVPTFKEFIDFLRKQAKIAELTQTSNKDEKPKTQPPKTKVYLNSNSKNRDCPVCEGSHSIYACEEFKRFPVHARIERVKSLKRCRRCLGTHEDECRSKFACKECNQKTHHTLLHSNKTSSSNSAFTQHGSTSEENFEDQKSSIILTNLQATSTDHQDYTALLGTALITVKDINGKYQHMRAVLDSGAMSSFVSADCAERLGLPLLPDNTSISGLAESHVNSLGAINCLVKPRQTDEPKLRIRAIVIPVITENLPCVKISNEVRQFWSKLNLADPSFDDTNAKIDMLLGSEVFVRIVSGQKKITNDLGHALQSIYGNRGDGSGRSTSCSDECILISRSRLQDFETSILSSSGSSNLLRLSTA</sequence>
<organism evidence="2 3">
    <name type="scientific">Bemisia tabaci</name>
    <name type="common">Sweetpotato whitefly</name>
    <name type="synonym">Aleurodes tabaci</name>
    <dbReference type="NCBI Taxonomy" id="7038"/>
    <lineage>
        <taxon>Eukaryota</taxon>
        <taxon>Metazoa</taxon>
        <taxon>Ecdysozoa</taxon>
        <taxon>Arthropoda</taxon>
        <taxon>Hexapoda</taxon>
        <taxon>Insecta</taxon>
        <taxon>Pterygota</taxon>
        <taxon>Neoptera</taxon>
        <taxon>Paraneoptera</taxon>
        <taxon>Hemiptera</taxon>
        <taxon>Sternorrhyncha</taxon>
        <taxon>Aleyrodoidea</taxon>
        <taxon>Aleyrodidae</taxon>
        <taxon>Aleyrodinae</taxon>
        <taxon>Bemisia</taxon>
    </lineage>
</organism>
<dbReference type="Pfam" id="PF03564">
    <property type="entry name" value="DUF1759"/>
    <property type="match status" value="1"/>
</dbReference>
<keyword evidence="3" id="KW-1185">Reference proteome</keyword>
<dbReference type="Pfam" id="PF13650">
    <property type="entry name" value="Asp_protease_2"/>
    <property type="match status" value="1"/>
</dbReference>
<protein>
    <recommendedName>
        <fullName evidence="4">Peptidase aspartic putative domain-containing protein</fullName>
    </recommendedName>
</protein>
<dbReference type="AlphaFoldDB" id="A0A9P0F9W3"/>